<dbReference type="InterPro" id="IPR036770">
    <property type="entry name" value="Ankyrin_rpt-contain_sf"/>
</dbReference>
<name>A0A6M5YQ34_9BACT</name>
<dbReference type="Gene3D" id="1.25.40.20">
    <property type="entry name" value="Ankyrin repeat-containing domain"/>
    <property type="match status" value="1"/>
</dbReference>
<gene>
    <name evidence="2" type="ORF">FTUN_2598</name>
</gene>
<dbReference type="Proteomes" id="UP000503447">
    <property type="component" value="Chromosome"/>
</dbReference>
<evidence type="ECO:0000256" key="1">
    <source>
        <dbReference type="SAM" id="MobiDB-lite"/>
    </source>
</evidence>
<keyword evidence="3" id="KW-1185">Reference proteome</keyword>
<dbReference type="EMBL" id="CP053452">
    <property type="protein sequence ID" value="QJW95072.1"/>
    <property type="molecule type" value="Genomic_DNA"/>
</dbReference>
<evidence type="ECO:0000313" key="3">
    <source>
        <dbReference type="Proteomes" id="UP000503447"/>
    </source>
</evidence>
<accession>A0A6M5YQ34</accession>
<evidence type="ECO:0000313" key="2">
    <source>
        <dbReference type="EMBL" id="QJW95072.1"/>
    </source>
</evidence>
<dbReference type="KEGG" id="ftj:FTUN_2598"/>
<organism evidence="2 3">
    <name type="scientific">Frigoriglobus tundricola</name>
    <dbReference type="NCBI Taxonomy" id="2774151"/>
    <lineage>
        <taxon>Bacteria</taxon>
        <taxon>Pseudomonadati</taxon>
        <taxon>Planctomycetota</taxon>
        <taxon>Planctomycetia</taxon>
        <taxon>Gemmatales</taxon>
        <taxon>Gemmataceae</taxon>
        <taxon>Frigoriglobus</taxon>
    </lineage>
</organism>
<sequence>MHSATGSQARLALFPAANPAPVRYPERIPADDPMTGFALPDKDPAMSDPIDRRTLATAFAASVVLGSEALSAEPAPMPHGKPVEAPFERDYPTPGFNPSWKKPQINRLLIQDFVICAHMDVPMVSKLLDREPALVNAFMDWGGGDWESALGAAAHMGNRAMAELLLERGARMDIFCATMMGQLDAVRAFLTLQPKLIDAKGPHGFSLHFHAQLAGKDADKMLEYLQSVKKIDLPPNPFLNMKKGGDKKDAPKKSE</sequence>
<dbReference type="AlphaFoldDB" id="A0A6M5YQ34"/>
<reference evidence="3" key="1">
    <citation type="submission" date="2020-05" db="EMBL/GenBank/DDBJ databases">
        <title>Frigoriglobus tundricola gen. nov., sp. nov., a psychrotolerant cellulolytic planctomycete of the family Gemmataceae with two divergent copies of 16S rRNA gene.</title>
        <authorList>
            <person name="Kulichevskaya I.S."/>
            <person name="Ivanova A.A."/>
            <person name="Naumoff D.G."/>
            <person name="Beletsky A.V."/>
            <person name="Rijpstra W.I.C."/>
            <person name="Sinninghe Damste J.S."/>
            <person name="Mardanov A.V."/>
            <person name="Ravin N.V."/>
            <person name="Dedysh S.N."/>
        </authorList>
    </citation>
    <scope>NUCLEOTIDE SEQUENCE [LARGE SCALE GENOMIC DNA]</scope>
    <source>
        <strain evidence="3">PL17</strain>
    </source>
</reference>
<feature type="compositionally biased region" description="Basic and acidic residues" evidence="1">
    <location>
        <begin position="243"/>
        <end position="255"/>
    </location>
</feature>
<proteinExistence type="predicted"/>
<feature type="region of interest" description="Disordered" evidence="1">
    <location>
        <begin position="235"/>
        <end position="255"/>
    </location>
</feature>
<evidence type="ECO:0008006" key="4">
    <source>
        <dbReference type="Google" id="ProtNLM"/>
    </source>
</evidence>
<protein>
    <recommendedName>
        <fullName evidence="4">Ankyrin repeat domain-containing protein</fullName>
    </recommendedName>
</protein>
<dbReference type="SUPFAM" id="SSF48403">
    <property type="entry name" value="Ankyrin repeat"/>
    <property type="match status" value="1"/>
</dbReference>